<protein>
    <recommendedName>
        <fullName evidence="2">GDS1 winged helix domain-containing protein</fullName>
    </recommendedName>
</protein>
<dbReference type="EMBL" id="CM032185">
    <property type="protein sequence ID" value="KAG7092298.1"/>
    <property type="molecule type" value="Genomic_DNA"/>
</dbReference>
<reference evidence="3" key="1">
    <citation type="journal article" date="2021" name="Genome Biol. Evol.">
        <title>The assembled and annotated genome of the fairy-ring fungus Marasmius oreades.</title>
        <authorList>
            <person name="Hiltunen M."/>
            <person name="Ament-Velasquez S.L."/>
            <person name="Johannesson H."/>
        </authorList>
    </citation>
    <scope>NUCLEOTIDE SEQUENCE</scope>
    <source>
        <strain evidence="3">03SP1</strain>
    </source>
</reference>
<feature type="region of interest" description="Disordered" evidence="1">
    <location>
        <begin position="473"/>
        <end position="526"/>
    </location>
</feature>
<name>A0A9P7USC3_9AGAR</name>
<accession>A0A9P7USC3</accession>
<evidence type="ECO:0000256" key="1">
    <source>
        <dbReference type="SAM" id="MobiDB-lite"/>
    </source>
</evidence>
<feature type="compositionally biased region" description="Acidic residues" evidence="1">
    <location>
        <begin position="415"/>
        <end position="431"/>
    </location>
</feature>
<feature type="region of interest" description="Disordered" evidence="1">
    <location>
        <begin position="844"/>
        <end position="905"/>
    </location>
</feature>
<feature type="compositionally biased region" description="Polar residues" evidence="1">
    <location>
        <begin position="179"/>
        <end position="193"/>
    </location>
</feature>
<dbReference type="GeneID" id="66077736"/>
<gene>
    <name evidence="3" type="ORF">E1B28_008660</name>
</gene>
<feature type="compositionally biased region" description="Polar residues" evidence="1">
    <location>
        <begin position="883"/>
        <end position="895"/>
    </location>
</feature>
<evidence type="ECO:0000259" key="2">
    <source>
        <dbReference type="Pfam" id="PF25318"/>
    </source>
</evidence>
<evidence type="ECO:0000313" key="4">
    <source>
        <dbReference type="Proteomes" id="UP001049176"/>
    </source>
</evidence>
<feature type="compositionally biased region" description="Acidic residues" evidence="1">
    <location>
        <begin position="227"/>
        <end position="249"/>
    </location>
</feature>
<sequence>MSTHTRTRTIKPSIRLRQSASPKSPQLSFPPPRIILHPDDANSKILNALARALLSVDNRAMTIKDLSEMVVNHGYVTQNASAASQAISTYLRSHYARCDAQQDHPLLLRHTMSGTIADDRLFPALYSSSGGAHIDSPLSDRLTNFRRGTTVYYLSRVTGAPCPFARANISLADYALSSSTTNVDQDKPSTSTKVHCGQKRKRRSTRECVLKQSHHPRSSSPLSSFSSDDDNNDRNDDDDSQSSDTDDEQPPPKVKLTLKLPPLARVMAENRANNIIVTSVSPDPDQQQSPPDQRESCLPPYPRRSISIPPYTPATDFPAYSCHNPVLQSIPHSFQQLSRRSPSIPHSVASPPPDSEDEGSPADFQDSDSHSPPSTRSLYSDSSDSDCDDDEDDPFDADFEGPELDSGGDGFSSSDWDDEDEDVDLKDEDDSFSTWDSPGPRSPSAPPLPSASVSVKEEPTDVQGILDQWEDVLDSESQVKVEPTEWKWDWDVSSQEQCNPSSSSSASASPLRIKQEEDTSPFDFSLPFSAPSFTDWRTSSVDPMSPMSPISNQQSFSFSLDQSSTSDEPTLPSDPTITQSLASLIHTMSVNSAPVCTPCVSPDDTRIQGSHGSGILDNGVGVVKTCHPCYPEICARQVEGLSIYQTSLGSYLLSRRTDTDFVNLTPILNYALLPHPPIHTISNATTMSKGSVDFQGLWVPLPAAQEYNQVVGNTLSTFLSDNLIELFPSAFREWVYQSKRCGSSAQHCFGMGLPSGVQVKEVVDAAAVAASSREAHPPLSQIATSTSPPSSPGRLNEEMHIPLSPKEEEIFQELCVNLGWEQDAPPMSATSFKTVILENSMGLARDRSTSPLSSCPPSPEPANQIVLSPSPPPNNPNLRRSQRVANASKSKTSIRASRKGSRNVS</sequence>
<feature type="region of interest" description="Disordered" evidence="1">
    <location>
        <begin position="179"/>
        <end position="261"/>
    </location>
</feature>
<feature type="region of interest" description="Disordered" evidence="1">
    <location>
        <begin position="774"/>
        <end position="798"/>
    </location>
</feature>
<dbReference type="InterPro" id="IPR057511">
    <property type="entry name" value="WH_GDS1"/>
</dbReference>
<feature type="compositionally biased region" description="Polar residues" evidence="1">
    <location>
        <begin position="16"/>
        <end position="27"/>
    </location>
</feature>
<evidence type="ECO:0000313" key="3">
    <source>
        <dbReference type="EMBL" id="KAG7092298.1"/>
    </source>
</evidence>
<proteinExistence type="predicted"/>
<dbReference type="KEGG" id="more:E1B28_008660"/>
<feature type="compositionally biased region" description="Pro residues" evidence="1">
    <location>
        <begin position="440"/>
        <end position="449"/>
    </location>
</feature>
<comment type="caution">
    <text evidence="3">The sequence shown here is derived from an EMBL/GenBank/DDBJ whole genome shotgun (WGS) entry which is preliminary data.</text>
</comment>
<dbReference type="RefSeq" id="XP_043008768.1">
    <property type="nucleotide sequence ID" value="XM_043153484.1"/>
</dbReference>
<feature type="domain" description="GDS1 winged helix" evidence="2">
    <location>
        <begin position="37"/>
        <end position="111"/>
    </location>
</feature>
<dbReference type="AlphaFoldDB" id="A0A9P7USC3"/>
<feature type="region of interest" description="Disordered" evidence="1">
    <location>
        <begin position="1"/>
        <end position="31"/>
    </location>
</feature>
<organism evidence="3 4">
    <name type="scientific">Marasmius oreades</name>
    <name type="common">fairy-ring Marasmius</name>
    <dbReference type="NCBI Taxonomy" id="181124"/>
    <lineage>
        <taxon>Eukaryota</taxon>
        <taxon>Fungi</taxon>
        <taxon>Dikarya</taxon>
        <taxon>Basidiomycota</taxon>
        <taxon>Agaricomycotina</taxon>
        <taxon>Agaricomycetes</taxon>
        <taxon>Agaricomycetidae</taxon>
        <taxon>Agaricales</taxon>
        <taxon>Marasmiineae</taxon>
        <taxon>Marasmiaceae</taxon>
        <taxon>Marasmius</taxon>
    </lineage>
</organism>
<dbReference type="Proteomes" id="UP001049176">
    <property type="component" value="Chromosome 5"/>
</dbReference>
<feature type="compositionally biased region" description="Basic residues" evidence="1">
    <location>
        <begin position="896"/>
        <end position="905"/>
    </location>
</feature>
<dbReference type="OrthoDB" id="5597783at2759"/>
<feature type="compositionally biased region" description="Acidic residues" evidence="1">
    <location>
        <begin position="383"/>
        <end position="403"/>
    </location>
</feature>
<dbReference type="Gene3D" id="3.10.260.10">
    <property type="entry name" value="Transcription regulator HTH, APSES-type DNA-binding domain"/>
    <property type="match status" value="1"/>
</dbReference>
<feature type="region of interest" description="Disordered" evidence="1">
    <location>
        <begin position="334"/>
        <end position="461"/>
    </location>
</feature>
<feature type="region of interest" description="Disordered" evidence="1">
    <location>
        <begin position="279"/>
        <end position="312"/>
    </location>
</feature>
<keyword evidence="4" id="KW-1185">Reference proteome</keyword>
<feature type="compositionally biased region" description="Low complexity" evidence="1">
    <location>
        <begin position="551"/>
        <end position="567"/>
    </location>
</feature>
<feature type="compositionally biased region" description="Low complexity" evidence="1">
    <location>
        <begin position="281"/>
        <end position="291"/>
    </location>
</feature>
<dbReference type="SUPFAM" id="SSF54616">
    <property type="entry name" value="DNA-binding domain of Mlu1-box binding protein MBP1"/>
    <property type="match status" value="1"/>
</dbReference>
<feature type="compositionally biased region" description="Basic and acidic residues" evidence="1">
    <location>
        <begin position="477"/>
        <end position="490"/>
    </location>
</feature>
<dbReference type="InterPro" id="IPR036887">
    <property type="entry name" value="HTH_APSES_sf"/>
</dbReference>
<dbReference type="GO" id="GO:0003677">
    <property type="term" value="F:DNA binding"/>
    <property type="evidence" value="ECO:0007669"/>
    <property type="project" value="InterPro"/>
</dbReference>
<dbReference type="Pfam" id="PF25318">
    <property type="entry name" value="WHD_GDS1"/>
    <property type="match status" value="1"/>
</dbReference>
<feature type="region of interest" description="Disordered" evidence="1">
    <location>
        <begin position="539"/>
        <end position="573"/>
    </location>
</feature>
<feature type="compositionally biased region" description="Low complexity" evidence="1">
    <location>
        <begin position="371"/>
        <end position="382"/>
    </location>
</feature>